<dbReference type="GO" id="GO:0016787">
    <property type="term" value="F:hydrolase activity"/>
    <property type="evidence" value="ECO:0007669"/>
    <property type="project" value="UniProtKB-KW"/>
</dbReference>
<dbReference type="InterPro" id="IPR014001">
    <property type="entry name" value="Helicase_ATP-bd"/>
</dbReference>
<comment type="similarity">
    <text evidence="5">Belongs to the DEAD box helicase family.</text>
</comment>
<dbReference type="PROSITE" id="PS51194">
    <property type="entry name" value="HELICASE_CTER"/>
    <property type="match status" value="1"/>
</dbReference>
<dbReference type="EMBL" id="ML002526">
    <property type="protein sequence ID" value="RKP37209.1"/>
    <property type="molecule type" value="Genomic_DNA"/>
</dbReference>
<feature type="domain" description="Helicase ATP-binding" evidence="7">
    <location>
        <begin position="19"/>
        <end position="217"/>
    </location>
</feature>
<comment type="function">
    <text evidence="5">RNA helicase.</text>
</comment>
<dbReference type="Proteomes" id="UP000268162">
    <property type="component" value="Unassembled WGS sequence"/>
</dbReference>
<evidence type="ECO:0000256" key="4">
    <source>
        <dbReference type="ARBA" id="ARBA00022884"/>
    </source>
</evidence>
<comment type="domain">
    <text evidence="5">The Q motif is unique to and characteristic of the DEAD box family of RNA helicases and controls ATP binding and hydrolysis.</text>
</comment>
<dbReference type="SUPFAM" id="SSF52540">
    <property type="entry name" value="P-loop containing nucleoside triphosphate hydrolases"/>
    <property type="match status" value="1"/>
</dbReference>
<dbReference type="AlphaFoldDB" id="A0A4V1J4Y8"/>
<dbReference type="EC" id="3.6.4.13" evidence="5"/>
<evidence type="ECO:0000256" key="3">
    <source>
        <dbReference type="ARBA" id="ARBA00022840"/>
    </source>
</evidence>
<reference evidence="10" key="1">
    <citation type="journal article" date="2018" name="Nat. Microbiol.">
        <title>Leveraging single-cell genomics to expand the fungal tree of life.</title>
        <authorList>
            <person name="Ahrendt S.R."/>
            <person name="Quandt C.A."/>
            <person name="Ciobanu D."/>
            <person name="Clum A."/>
            <person name="Salamov A."/>
            <person name="Andreopoulos B."/>
            <person name="Cheng J.F."/>
            <person name="Woyke T."/>
            <person name="Pelin A."/>
            <person name="Henrissat B."/>
            <person name="Reynolds N.K."/>
            <person name="Benny G.L."/>
            <person name="Smith M.E."/>
            <person name="James T.Y."/>
            <person name="Grigoriev I.V."/>
        </authorList>
    </citation>
    <scope>NUCLEOTIDE SEQUENCE [LARGE SCALE GENOMIC DNA]</scope>
    <source>
        <strain evidence="10">RSA 468</strain>
    </source>
</reference>
<gene>
    <name evidence="9" type="ORF">BJ085DRAFT_20301</name>
</gene>
<dbReference type="Pfam" id="PF00270">
    <property type="entry name" value="DEAD"/>
    <property type="match status" value="1"/>
</dbReference>
<keyword evidence="5" id="KW-0347">Helicase</keyword>
<sequence>LKEAYGVDELTVMQGTLLRNLLRGEEDVILQGQTGTGKSFCFLVYLMQIFISKGHPSALVLVPNTELALQWGVWAQKLLEAYQRCLVRENQPRGLVLAGAGEVRTLAAHVPWLIIATPQRVQELVNERHLNIRHLSWLVLDEIDHLLRLPSRFARFNTRLTREKNPKPTEVILDLIYNPTAKPADRTWRPRLLVNSATVNRTIRFYLVKAKQWTNDHAIFINALPNPTPSSPDAIVHHCLILDGNTIRNLRPREAIATENAARRETAYGPSETDLDDAETPAFTPKFLEHLRTEQGIKATGFDGRPRPSASTSASSEEPTPQIYVMSEFIARGLDIPNVTHVVIVGFPSNTQSYIHMAGRTGRMGRSGKVFTILQNQGSIELRAHNLFQYFSIQPEKYDLIDD</sequence>
<feature type="non-terminal residue" evidence="9">
    <location>
        <position position="1"/>
    </location>
</feature>
<feature type="compositionally biased region" description="Low complexity" evidence="6">
    <location>
        <begin position="307"/>
        <end position="319"/>
    </location>
</feature>
<dbReference type="PANTHER" id="PTHR24031">
    <property type="entry name" value="RNA HELICASE"/>
    <property type="match status" value="1"/>
</dbReference>
<dbReference type="GO" id="GO:0003724">
    <property type="term" value="F:RNA helicase activity"/>
    <property type="evidence" value="ECO:0007669"/>
    <property type="project" value="UniProtKB-EC"/>
</dbReference>
<keyword evidence="1 5" id="KW-0547">Nucleotide-binding</keyword>
<keyword evidence="4 5" id="KW-0694">RNA-binding</keyword>
<dbReference type="GO" id="GO:0003723">
    <property type="term" value="F:RNA binding"/>
    <property type="evidence" value="ECO:0007669"/>
    <property type="project" value="UniProtKB-UniRule"/>
</dbReference>
<dbReference type="PROSITE" id="PS51192">
    <property type="entry name" value="HELICASE_ATP_BIND_1"/>
    <property type="match status" value="1"/>
</dbReference>
<evidence type="ECO:0000256" key="5">
    <source>
        <dbReference type="RuleBase" id="RU365068"/>
    </source>
</evidence>
<dbReference type="GO" id="GO:0005524">
    <property type="term" value="F:ATP binding"/>
    <property type="evidence" value="ECO:0007669"/>
    <property type="project" value="UniProtKB-UniRule"/>
</dbReference>
<dbReference type="STRING" id="215637.A0A4V1J4Y8"/>
<evidence type="ECO:0000313" key="10">
    <source>
        <dbReference type="Proteomes" id="UP000268162"/>
    </source>
</evidence>
<evidence type="ECO:0000256" key="6">
    <source>
        <dbReference type="SAM" id="MobiDB-lite"/>
    </source>
</evidence>
<accession>A0A4V1J4Y8</accession>
<keyword evidence="10" id="KW-1185">Reference proteome</keyword>
<dbReference type="SMART" id="SM00487">
    <property type="entry name" value="DEXDc"/>
    <property type="match status" value="1"/>
</dbReference>
<dbReference type="InterPro" id="IPR011545">
    <property type="entry name" value="DEAD/DEAH_box_helicase_dom"/>
</dbReference>
<dbReference type="InterPro" id="IPR027417">
    <property type="entry name" value="P-loop_NTPase"/>
</dbReference>
<evidence type="ECO:0000313" key="9">
    <source>
        <dbReference type="EMBL" id="RKP37209.1"/>
    </source>
</evidence>
<evidence type="ECO:0000256" key="1">
    <source>
        <dbReference type="ARBA" id="ARBA00022741"/>
    </source>
</evidence>
<feature type="region of interest" description="Disordered" evidence="6">
    <location>
        <begin position="297"/>
        <end position="319"/>
    </location>
</feature>
<evidence type="ECO:0000259" key="7">
    <source>
        <dbReference type="PROSITE" id="PS51192"/>
    </source>
</evidence>
<dbReference type="Pfam" id="PF00271">
    <property type="entry name" value="Helicase_C"/>
    <property type="match status" value="1"/>
</dbReference>
<protein>
    <recommendedName>
        <fullName evidence="5">ATP-dependent RNA helicase</fullName>
        <ecNumber evidence="5">3.6.4.13</ecNumber>
    </recommendedName>
</protein>
<proteinExistence type="inferred from homology"/>
<dbReference type="SMART" id="SM00490">
    <property type="entry name" value="HELICc"/>
    <property type="match status" value="1"/>
</dbReference>
<keyword evidence="2 5" id="KW-0378">Hydrolase</keyword>
<feature type="domain" description="Helicase C-terminal" evidence="8">
    <location>
        <begin position="249"/>
        <end position="403"/>
    </location>
</feature>
<evidence type="ECO:0000259" key="8">
    <source>
        <dbReference type="PROSITE" id="PS51194"/>
    </source>
</evidence>
<organism evidence="9 10">
    <name type="scientific">Dimargaris cristalligena</name>
    <dbReference type="NCBI Taxonomy" id="215637"/>
    <lineage>
        <taxon>Eukaryota</taxon>
        <taxon>Fungi</taxon>
        <taxon>Fungi incertae sedis</taxon>
        <taxon>Zoopagomycota</taxon>
        <taxon>Kickxellomycotina</taxon>
        <taxon>Dimargaritomycetes</taxon>
        <taxon>Dimargaritales</taxon>
        <taxon>Dimargaritaceae</taxon>
        <taxon>Dimargaris</taxon>
    </lineage>
</organism>
<evidence type="ECO:0000256" key="2">
    <source>
        <dbReference type="ARBA" id="ARBA00022801"/>
    </source>
</evidence>
<dbReference type="Gene3D" id="3.40.50.300">
    <property type="entry name" value="P-loop containing nucleotide triphosphate hydrolases"/>
    <property type="match status" value="2"/>
</dbReference>
<keyword evidence="3 5" id="KW-0067">ATP-binding</keyword>
<dbReference type="InterPro" id="IPR001650">
    <property type="entry name" value="Helicase_C-like"/>
</dbReference>
<comment type="catalytic activity">
    <reaction evidence="5">
        <text>ATP + H2O = ADP + phosphate + H(+)</text>
        <dbReference type="Rhea" id="RHEA:13065"/>
        <dbReference type="ChEBI" id="CHEBI:15377"/>
        <dbReference type="ChEBI" id="CHEBI:15378"/>
        <dbReference type="ChEBI" id="CHEBI:30616"/>
        <dbReference type="ChEBI" id="CHEBI:43474"/>
        <dbReference type="ChEBI" id="CHEBI:456216"/>
        <dbReference type="EC" id="3.6.4.13"/>
    </reaction>
</comment>
<name>A0A4V1J4Y8_9FUNG</name>
<feature type="region of interest" description="Disordered" evidence="6">
    <location>
        <begin position="258"/>
        <end position="279"/>
    </location>
</feature>